<organism evidence="3 4">
    <name type="scientific">Indibacter alkaliphilus (strain CCUG 57479 / KCTC 22604 / LW1)</name>
    <dbReference type="NCBI Taxonomy" id="1189612"/>
    <lineage>
        <taxon>Bacteria</taxon>
        <taxon>Pseudomonadati</taxon>
        <taxon>Bacteroidota</taxon>
        <taxon>Cytophagia</taxon>
        <taxon>Cytophagales</taxon>
        <taxon>Cyclobacteriaceae</taxon>
    </lineage>
</organism>
<proteinExistence type="inferred from homology"/>
<protein>
    <recommendedName>
        <fullName evidence="2">AB hydrolase-1 domain-containing protein</fullName>
    </recommendedName>
</protein>
<sequence length="264" mass="29305">MDVFLRNNIKITGRTDKPLIVFAHGYGCDQNMWRFVAPAFEDDFQVLTFDHVGSGKSDVSAYDFEKYDSLSGYALDIIEFLEVLNAKEVIFIGHSVSAMIGALVAVERPGLLGKLIMVGPSPCYINDADYYGGFDKEDIVEMIETLEQNYLGWASHITPVITGRPDKPEIAEELENSFCQNKPDIAKHFAKVTFTGDNRGDLPKIKASTLIIQCDPDIIAPKKVGEYVHEQIPNSVLKIIPSPGHCPHLTSPEQTIKVIKSFLA</sequence>
<dbReference type="AlphaFoldDB" id="S2DNC5"/>
<dbReference type="Gene3D" id="3.40.50.1820">
    <property type="entry name" value="alpha/beta hydrolase"/>
    <property type="match status" value="1"/>
</dbReference>
<comment type="similarity">
    <text evidence="1">Belongs to the AB hydrolase superfamily.</text>
</comment>
<dbReference type="InterPro" id="IPR000073">
    <property type="entry name" value="AB_hydrolase_1"/>
</dbReference>
<dbReference type="PANTHER" id="PTHR43039">
    <property type="entry name" value="ESTERASE-RELATED"/>
    <property type="match status" value="1"/>
</dbReference>
<reference evidence="3 4" key="1">
    <citation type="journal article" date="2013" name="Genome Announc.">
        <title>Draft Genome Sequence of Indibacter alkaliphilus Strain LW1T, Isolated from Lonar Lake, a Haloalkaline Lake in the Buldana District of Maharashtra, India.</title>
        <authorList>
            <person name="Singh A."/>
            <person name="Kumar Jangir P."/>
            <person name="Sharma R."/>
            <person name="Singh A."/>
            <person name="Kumar Pinnaka A."/>
            <person name="Shivaji S."/>
        </authorList>
    </citation>
    <scope>NUCLEOTIDE SEQUENCE [LARGE SCALE GENOMIC DNA]</scope>
    <source>
        <strain evidence="4">CCUG 57479 / KCTC 22604 / LW1</strain>
    </source>
</reference>
<evidence type="ECO:0000256" key="1">
    <source>
        <dbReference type="ARBA" id="ARBA00008645"/>
    </source>
</evidence>
<dbReference type="RefSeq" id="WP_009032685.1">
    <property type="nucleotide sequence ID" value="NZ_ALWO02000023.1"/>
</dbReference>
<keyword evidence="4" id="KW-1185">Reference proteome</keyword>
<dbReference type="InterPro" id="IPR029058">
    <property type="entry name" value="AB_hydrolase_fold"/>
</dbReference>
<dbReference type="Proteomes" id="UP000006073">
    <property type="component" value="Unassembled WGS sequence"/>
</dbReference>
<dbReference type="SUPFAM" id="SSF53474">
    <property type="entry name" value="alpha/beta-Hydrolases"/>
    <property type="match status" value="1"/>
</dbReference>
<dbReference type="STRING" id="1189612.A33Q_1384"/>
<evidence type="ECO:0000313" key="3">
    <source>
        <dbReference type="EMBL" id="EOZ98730.1"/>
    </source>
</evidence>
<feature type="domain" description="AB hydrolase-1" evidence="2">
    <location>
        <begin position="20"/>
        <end position="256"/>
    </location>
</feature>
<name>S2DNC5_INDAL</name>
<evidence type="ECO:0000313" key="4">
    <source>
        <dbReference type="Proteomes" id="UP000006073"/>
    </source>
</evidence>
<dbReference type="Pfam" id="PF12697">
    <property type="entry name" value="Abhydrolase_6"/>
    <property type="match status" value="1"/>
</dbReference>
<dbReference type="eggNOG" id="COG0596">
    <property type="taxonomic scope" value="Bacteria"/>
</dbReference>
<comment type="caution">
    <text evidence="3">The sequence shown here is derived from an EMBL/GenBank/DDBJ whole genome shotgun (WGS) entry which is preliminary data.</text>
</comment>
<gene>
    <name evidence="3" type="ORF">A33Q_1384</name>
</gene>
<dbReference type="EMBL" id="ALWO02000023">
    <property type="protein sequence ID" value="EOZ98730.1"/>
    <property type="molecule type" value="Genomic_DNA"/>
</dbReference>
<dbReference type="OrthoDB" id="9780932at2"/>
<evidence type="ECO:0000259" key="2">
    <source>
        <dbReference type="Pfam" id="PF12697"/>
    </source>
</evidence>
<accession>S2DNC5</accession>